<keyword evidence="8" id="KW-0509">mRNA transport</keyword>
<evidence type="ECO:0000256" key="12">
    <source>
        <dbReference type="ARBA" id="ARBA00023132"/>
    </source>
</evidence>
<feature type="transmembrane region" description="Helical" evidence="17">
    <location>
        <begin position="368"/>
        <end position="388"/>
    </location>
</feature>
<evidence type="ECO:0000256" key="3">
    <source>
        <dbReference type="ARBA" id="ARBA00005760"/>
    </source>
</evidence>
<dbReference type="Pfam" id="PF04893">
    <property type="entry name" value="Yip1"/>
    <property type="match status" value="1"/>
</dbReference>
<evidence type="ECO:0000256" key="8">
    <source>
        <dbReference type="ARBA" id="ARBA00022816"/>
    </source>
</evidence>
<evidence type="ECO:0000259" key="18">
    <source>
        <dbReference type="Pfam" id="PF04893"/>
    </source>
</evidence>
<evidence type="ECO:0000256" key="5">
    <source>
        <dbReference type="ARBA" id="ARBA00017534"/>
    </source>
</evidence>
<dbReference type="AlphaFoldDB" id="A0A9D4AQ76"/>
<feature type="transmembrane region" description="Helical" evidence="17">
    <location>
        <begin position="156"/>
        <end position="180"/>
    </location>
</feature>
<organism evidence="19 20">
    <name type="scientific">Mauremys mutica</name>
    <name type="common">yellowpond turtle</name>
    <dbReference type="NCBI Taxonomy" id="74926"/>
    <lineage>
        <taxon>Eukaryota</taxon>
        <taxon>Metazoa</taxon>
        <taxon>Chordata</taxon>
        <taxon>Craniata</taxon>
        <taxon>Vertebrata</taxon>
        <taxon>Euteleostomi</taxon>
        <taxon>Archelosauria</taxon>
        <taxon>Testudinata</taxon>
        <taxon>Testudines</taxon>
        <taxon>Cryptodira</taxon>
        <taxon>Durocryptodira</taxon>
        <taxon>Testudinoidea</taxon>
        <taxon>Geoemydidae</taxon>
        <taxon>Geoemydinae</taxon>
        <taxon>Mauremys</taxon>
    </lineage>
</organism>
<gene>
    <name evidence="19" type="ORF">KIL84_015821</name>
</gene>
<keyword evidence="14" id="KW-0539">Nucleus</keyword>
<evidence type="ECO:0000313" key="20">
    <source>
        <dbReference type="Proteomes" id="UP000827986"/>
    </source>
</evidence>
<feature type="transmembrane region" description="Helical" evidence="17">
    <location>
        <begin position="252"/>
        <end position="276"/>
    </location>
</feature>
<dbReference type="InterPro" id="IPR006977">
    <property type="entry name" value="Yip1_dom"/>
</dbReference>
<feature type="transmembrane region" description="Helical" evidence="17">
    <location>
        <begin position="115"/>
        <end position="136"/>
    </location>
</feature>
<sequence length="935" mass="105721">MYLFSEFDDAANLLAGNPDATTISIDEPSENPKNQYGLLQDSRREEDDELLGTDDSDKTELLAGQKKSAPFWTFEYYQTFFDVDTYQVLDRIKGSVFPIPGKNFVRLYIRSNPDLYGPFWICATLVFAIAISGNLSNFFIHLGKPAYRYVPEFRKVSIAATAIYAYAWLVPLALWGFLMWRNSKVMNIVSYSFLEIVCVYGYSLFIYIPTAILWIIPQKAVRWILVVVALCLSGSVLVMTFWPAVRDDNRRIALATMVTVVLLHALLAIGCLVLGWRVAASIAWSVLLLPLCTAVFISISSIDLFHPIQWISNSFNDWYTSYVIFCILLLSVVILIISIFNVEFYAVVPSIPCSRLALLGKIIHPRQVIHSVVHAIMGMLVAWCAAVMTKGKFQFLALPCTASESLDGAVQHMCLNEYHLFLLLSGAFMGYNYSLLYLVNNMNYLPFPVIQQYKYLRFRRSLPLLVKRSCVESLYFVRNVCVAYYFFGYIPRAWISTTMDLNTDSKLHPLDTLTGLLDLSLLYHTWLCGIFLLITWHIAWLLFKIYATEAHHFPVQPTFAEETDQCLPKILNSNPPLLIKFLALQDLMLLSQYSPVRRQEVFSLSQPGGHPHNWTAISKECLNLLSDLTQKLIMQQEAAATNGRVKQPSTGELGRSLSFSEAAVMEEMAFQTQRSNVVSRTHMPSLVKSSLLPLKALSTSDLGSSFGSPFSSPSLNRKAGILDLNSPWHGSVQSPHVMRRGPKLWTSSSDLQMNGSHPASFPVISVARIGNEAIQPSFIYTWLQNKQEQVRNFLSKRVLIMYFFSKHPEASIQAVFSDAQMHIWALEGLSRLVAASFTEDRFGVVQTTLPAILNTLLTLQEVVDKHFKLPHASSKPPRISGSLMDTSYKTLRFALRASLKTAIYRITTTFGEHLNAVQVSAEHKKRLQQFLEFKE</sequence>
<feature type="transmembrane region" description="Helical" evidence="17">
    <location>
        <begin position="192"/>
        <end position="217"/>
    </location>
</feature>
<feature type="domain" description="Yip1" evidence="18">
    <location>
        <begin position="96"/>
        <end position="268"/>
    </location>
</feature>
<keyword evidence="10 17" id="KW-1133">Transmembrane helix</keyword>
<comment type="similarity">
    <text evidence="4">Belongs to the YIP1 family.</text>
</comment>
<evidence type="ECO:0000256" key="14">
    <source>
        <dbReference type="ARBA" id="ARBA00023242"/>
    </source>
</evidence>
<evidence type="ECO:0000313" key="19">
    <source>
        <dbReference type="EMBL" id="KAH1166649.1"/>
    </source>
</evidence>
<evidence type="ECO:0000256" key="4">
    <source>
        <dbReference type="ARBA" id="ARBA00010596"/>
    </source>
</evidence>
<dbReference type="GO" id="GO:0015031">
    <property type="term" value="P:protein transport"/>
    <property type="evidence" value="ECO:0007669"/>
    <property type="project" value="UniProtKB-KW"/>
</dbReference>
<comment type="caution">
    <text evidence="19">The sequence shown here is derived from an EMBL/GenBank/DDBJ whole genome shotgun (WGS) entry which is preliminary data.</text>
</comment>
<evidence type="ECO:0000256" key="1">
    <source>
        <dbReference type="ARBA" id="ARBA00004232"/>
    </source>
</evidence>
<dbReference type="InterPro" id="IPR019049">
    <property type="entry name" value="Nucleoporin_prot_Ndc1/Nup"/>
</dbReference>
<feature type="transmembrane region" description="Helical" evidence="17">
    <location>
        <begin position="521"/>
        <end position="543"/>
    </location>
</feature>
<proteinExistence type="inferred from homology"/>
<dbReference type="GO" id="GO:0031965">
    <property type="term" value="C:nuclear membrane"/>
    <property type="evidence" value="ECO:0007669"/>
    <property type="project" value="UniProtKB-SubCell"/>
</dbReference>
<dbReference type="PANTHER" id="PTHR13269:SF6">
    <property type="entry name" value="NUCLEOPORIN NDC1"/>
    <property type="match status" value="1"/>
</dbReference>
<evidence type="ECO:0000256" key="9">
    <source>
        <dbReference type="ARBA" id="ARBA00022927"/>
    </source>
</evidence>
<reference evidence="19" key="1">
    <citation type="submission" date="2021-09" db="EMBL/GenBank/DDBJ databases">
        <title>The genome of Mauremys mutica provides insights into the evolution of semi-aquatic lifestyle.</title>
        <authorList>
            <person name="Gong S."/>
            <person name="Gao Y."/>
        </authorList>
    </citation>
    <scope>NUCLEOTIDE SEQUENCE</scope>
    <source>
        <strain evidence="19">MM-2020</strain>
        <tissue evidence="19">Muscle</tissue>
    </source>
</reference>
<evidence type="ECO:0000256" key="7">
    <source>
        <dbReference type="ARBA" id="ARBA00022692"/>
    </source>
</evidence>
<keyword evidence="9" id="KW-0653">Protein transport</keyword>
<feature type="transmembrane region" description="Helical" evidence="17">
    <location>
        <begin position="322"/>
        <end position="348"/>
    </location>
</feature>
<dbReference type="GO" id="GO:0006999">
    <property type="term" value="P:nuclear pore organization"/>
    <property type="evidence" value="ECO:0007669"/>
    <property type="project" value="TreeGrafter"/>
</dbReference>
<evidence type="ECO:0000256" key="11">
    <source>
        <dbReference type="ARBA" id="ARBA00023010"/>
    </source>
</evidence>
<feature type="transmembrane region" description="Helical" evidence="17">
    <location>
        <begin position="223"/>
        <end position="245"/>
    </location>
</feature>
<dbReference type="Proteomes" id="UP000827986">
    <property type="component" value="Unassembled WGS sequence"/>
</dbReference>
<keyword evidence="7 17" id="KW-0812">Transmembrane</keyword>
<protein>
    <recommendedName>
        <fullName evidence="5">Nucleoporin NDC1</fullName>
    </recommendedName>
    <alternativeName>
        <fullName evidence="16">Transmembrane protein 48</fullName>
    </alternativeName>
</protein>
<dbReference type="PANTHER" id="PTHR13269">
    <property type="entry name" value="NUCLEOPORIN NDC1"/>
    <property type="match status" value="1"/>
</dbReference>
<dbReference type="EMBL" id="JAHDVG010000487">
    <property type="protein sequence ID" value="KAH1166649.1"/>
    <property type="molecule type" value="Genomic_DNA"/>
</dbReference>
<name>A0A9D4AQ76_9SAUR</name>
<keyword evidence="6" id="KW-0813">Transport</keyword>
<keyword evidence="20" id="KW-1185">Reference proteome</keyword>
<feature type="transmembrane region" description="Helical" evidence="17">
    <location>
        <begin position="282"/>
        <end position="302"/>
    </location>
</feature>
<evidence type="ECO:0000256" key="6">
    <source>
        <dbReference type="ARBA" id="ARBA00022448"/>
    </source>
</evidence>
<dbReference type="GO" id="GO:0051028">
    <property type="term" value="P:mRNA transport"/>
    <property type="evidence" value="ECO:0007669"/>
    <property type="project" value="UniProtKB-KW"/>
</dbReference>
<dbReference type="GO" id="GO:0070762">
    <property type="term" value="C:nuclear pore transmembrane ring"/>
    <property type="evidence" value="ECO:0007669"/>
    <property type="project" value="TreeGrafter"/>
</dbReference>
<evidence type="ECO:0000256" key="2">
    <source>
        <dbReference type="ARBA" id="ARBA00004567"/>
    </source>
</evidence>
<evidence type="ECO:0000256" key="17">
    <source>
        <dbReference type="SAM" id="Phobius"/>
    </source>
</evidence>
<comment type="similarity">
    <text evidence="3">Belongs to the NDC1 family.</text>
</comment>
<keyword evidence="12" id="KW-0906">Nuclear pore complex</keyword>
<comment type="function">
    <text evidence="15">Component of the nuclear pore complex (NPC), which plays a key role in de novo assembly and insertion of NPC in the nuclear envelope. Required for NPC and nuclear envelope assembly, possibly by forming a link between the nuclear envelope membrane and soluble nucleoporins, thereby anchoring the NPC in the membrane.</text>
</comment>
<feature type="transmembrane region" description="Helical" evidence="17">
    <location>
        <begin position="420"/>
        <end position="439"/>
    </location>
</feature>
<evidence type="ECO:0000256" key="13">
    <source>
        <dbReference type="ARBA" id="ARBA00023136"/>
    </source>
</evidence>
<dbReference type="GO" id="GO:0030674">
    <property type="term" value="F:protein-macromolecule adaptor activity"/>
    <property type="evidence" value="ECO:0007669"/>
    <property type="project" value="TreeGrafter"/>
</dbReference>
<evidence type="ECO:0000256" key="10">
    <source>
        <dbReference type="ARBA" id="ARBA00022989"/>
    </source>
</evidence>
<dbReference type="Pfam" id="PF09531">
    <property type="entry name" value="Ndc1_Nup"/>
    <property type="match status" value="1"/>
</dbReference>
<keyword evidence="13 17" id="KW-0472">Membrane</keyword>
<comment type="subcellular location">
    <subcellularLocation>
        <location evidence="1">Nucleus membrane</location>
        <topology evidence="1">Multi-pass membrane protein</topology>
    </subcellularLocation>
    <subcellularLocation>
        <location evidence="2">Nucleus</location>
        <location evidence="2">Nuclear pore complex</location>
    </subcellularLocation>
</comment>
<evidence type="ECO:0000256" key="15">
    <source>
        <dbReference type="ARBA" id="ARBA00025441"/>
    </source>
</evidence>
<accession>A0A9D4AQ76</accession>
<keyword evidence="11" id="KW-0811">Translocation</keyword>
<evidence type="ECO:0000256" key="16">
    <source>
        <dbReference type="ARBA" id="ARBA00031201"/>
    </source>
</evidence>